<dbReference type="RefSeq" id="WP_238974991.1">
    <property type="nucleotide sequence ID" value="NZ_JABFUC010000001.1"/>
</dbReference>
<gene>
    <name evidence="2" type="ORF">HOP52_00840</name>
</gene>
<dbReference type="InterPro" id="IPR032708">
    <property type="entry name" value="McjB_C"/>
</dbReference>
<organism evidence="2 3">
    <name type="scientific">Billgrantia campisalis</name>
    <dbReference type="NCBI Taxonomy" id="74661"/>
    <lineage>
        <taxon>Bacteria</taxon>
        <taxon>Pseudomonadati</taxon>
        <taxon>Pseudomonadota</taxon>
        <taxon>Gammaproteobacteria</taxon>
        <taxon>Oceanospirillales</taxon>
        <taxon>Halomonadaceae</taxon>
        <taxon>Billgrantia</taxon>
    </lineage>
</organism>
<dbReference type="EMBL" id="JABFUC010000001">
    <property type="protein sequence ID" value="MCG6656324.1"/>
    <property type="molecule type" value="Genomic_DNA"/>
</dbReference>
<evidence type="ECO:0000313" key="2">
    <source>
        <dbReference type="EMBL" id="MCG6656324.1"/>
    </source>
</evidence>
<proteinExistence type="predicted"/>
<comment type="caution">
    <text evidence="2">The sequence shown here is derived from an EMBL/GenBank/DDBJ whole genome shotgun (WGS) entry which is preliminary data.</text>
</comment>
<dbReference type="Proteomes" id="UP000814385">
    <property type="component" value="Unassembled WGS sequence"/>
</dbReference>
<evidence type="ECO:0000313" key="3">
    <source>
        <dbReference type="Proteomes" id="UP000814385"/>
    </source>
</evidence>
<feature type="domain" description="Microcin J25-processing protein McjB C-terminal" evidence="1">
    <location>
        <begin position="42"/>
        <end position="152"/>
    </location>
</feature>
<evidence type="ECO:0000259" key="1">
    <source>
        <dbReference type="Pfam" id="PF13471"/>
    </source>
</evidence>
<dbReference type="NCBIfam" id="NF033537">
    <property type="entry name" value="lasso_biosyn_B2"/>
    <property type="match status" value="1"/>
</dbReference>
<protein>
    <submittedName>
        <fullName evidence="2">Lasso peptide biosynthesis B2 protein</fullName>
    </submittedName>
</protein>
<dbReference type="InterPro" id="IPR053521">
    <property type="entry name" value="McjB-like"/>
</dbReference>
<sequence length="169" mass="18652">MKQANSSGRTMHSVVKFRRLTGNRKQLLGEAALLLPAAWFLVRALPFRWWSSRLGTSVPGEVDPAQAAFDARSLDITWALKAINRRVGGRFTCLMLAMAAQWMLNRRGISSSLVLGTCNELNDRQELDFKAHAWLRVGSHTVLGQHGGRFTAVTSFIKTPGHNASGHSP</sequence>
<reference evidence="2 3" key="1">
    <citation type="submission" date="2020-05" db="EMBL/GenBank/DDBJ databases">
        <title>Comparative genomic analysis of denitrifying bacteria from Halomonas genus.</title>
        <authorList>
            <person name="Wang L."/>
            <person name="Shao Z."/>
        </authorList>
    </citation>
    <scope>NUCLEOTIDE SEQUENCE [LARGE SCALE GENOMIC DNA]</scope>
    <source>
        <strain evidence="2 3">A4</strain>
    </source>
</reference>
<dbReference type="Pfam" id="PF13471">
    <property type="entry name" value="Transglut_core3"/>
    <property type="match status" value="1"/>
</dbReference>
<accession>A0ABS9P4J0</accession>
<name>A0ABS9P4J0_9GAMM</name>
<keyword evidence="3" id="KW-1185">Reference proteome</keyword>